<dbReference type="InterPro" id="IPR051551">
    <property type="entry name" value="Autotransporter_adhesion"/>
</dbReference>
<dbReference type="Pfam" id="PF12951">
    <property type="entry name" value="PATR"/>
    <property type="match status" value="8"/>
</dbReference>
<evidence type="ECO:0000256" key="1">
    <source>
        <dbReference type="ARBA" id="ARBA00022729"/>
    </source>
</evidence>
<dbReference type="PROSITE" id="PS51208">
    <property type="entry name" value="AUTOTRANSPORTER"/>
    <property type="match status" value="1"/>
</dbReference>
<gene>
    <name evidence="3" type="ORF">JHT90_07550</name>
</gene>
<accession>A0A974RWY6</accession>
<dbReference type="SUPFAM" id="SSF51126">
    <property type="entry name" value="Pectin lyase-like"/>
    <property type="match status" value="4"/>
</dbReference>
<keyword evidence="4" id="KW-1185">Reference proteome</keyword>
<name>A0A974RWY6_9GAMM</name>
<dbReference type="Gene3D" id="2.160.20.20">
    <property type="match status" value="1"/>
</dbReference>
<dbReference type="Proteomes" id="UP000595278">
    <property type="component" value="Chromosome"/>
</dbReference>
<dbReference type="KEGG" id="eaz:JHT90_07550"/>
<dbReference type="InterPro" id="IPR012332">
    <property type="entry name" value="Autotransporter_pectin_lyase_C"/>
</dbReference>
<protein>
    <submittedName>
        <fullName evidence="3">Autotransporter-associated beta strand repeat-containing protein</fullName>
    </submittedName>
</protein>
<evidence type="ECO:0000313" key="3">
    <source>
        <dbReference type="EMBL" id="QQP84289.1"/>
    </source>
</evidence>
<dbReference type="InterPro" id="IPR043990">
    <property type="entry name" value="AC_1"/>
</dbReference>
<evidence type="ECO:0000313" key="4">
    <source>
        <dbReference type="Proteomes" id="UP000595278"/>
    </source>
</evidence>
<dbReference type="RefSeq" id="WP_201090187.1">
    <property type="nucleotide sequence ID" value="NZ_CP067393.1"/>
</dbReference>
<proteinExistence type="predicted"/>
<dbReference type="Gene3D" id="2.40.128.130">
    <property type="entry name" value="Autotransporter beta-domain"/>
    <property type="match status" value="1"/>
</dbReference>
<dbReference type="PANTHER" id="PTHR35037:SF2">
    <property type="match status" value="1"/>
</dbReference>
<dbReference type="InterPro" id="IPR011050">
    <property type="entry name" value="Pectin_lyase_fold/virulence"/>
</dbReference>
<dbReference type="InterPro" id="IPR036709">
    <property type="entry name" value="Autotransporte_beta_dom_sf"/>
</dbReference>
<dbReference type="InterPro" id="IPR013425">
    <property type="entry name" value="Autotrns_rpt"/>
</dbReference>
<organism evidence="3 4">
    <name type="scientific">Entomomonas asaccharolytica</name>
    <dbReference type="NCBI Taxonomy" id="2785331"/>
    <lineage>
        <taxon>Bacteria</taxon>
        <taxon>Pseudomonadati</taxon>
        <taxon>Pseudomonadota</taxon>
        <taxon>Gammaproteobacteria</taxon>
        <taxon>Pseudomonadales</taxon>
        <taxon>Pseudomonadaceae</taxon>
        <taxon>Entomomonas</taxon>
    </lineage>
</organism>
<dbReference type="EMBL" id="CP067393">
    <property type="protein sequence ID" value="QQP84289.1"/>
    <property type="molecule type" value="Genomic_DNA"/>
</dbReference>
<dbReference type="NCBIfam" id="TIGR02601">
    <property type="entry name" value="autotrns_rpt"/>
    <property type="match status" value="6"/>
</dbReference>
<dbReference type="SMART" id="SM00869">
    <property type="entry name" value="Autotransporter"/>
    <property type="match status" value="1"/>
</dbReference>
<evidence type="ECO:0000259" key="2">
    <source>
        <dbReference type="PROSITE" id="PS51208"/>
    </source>
</evidence>
<keyword evidence="1" id="KW-0732">Signal</keyword>
<dbReference type="CDD" id="cd01344">
    <property type="entry name" value="PL2_Passenger_AT"/>
    <property type="match status" value="1"/>
</dbReference>
<feature type="domain" description="Autotransporter" evidence="2">
    <location>
        <begin position="2943"/>
        <end position="3227"/>
    </location>
</feature>
<sequence>MNRIFHVVWNQTDNTDVAESETKKWHIKSLGRTASLAVASTFIITSAFADDVEWSTAYPSYLFPGSINYDQITETGIAFTIDGDTNTPNHYAAGTTLNITGSIPLITPGSNGTATSILIRDALSDSTGANADPGRITIIRATDSNGNSIPITSDNIDQFSYSTNPSTPQQNQELNVVVPGLEGGYSVVRVYDSTTFSSPDTSMVGDLSLKVYDPSSFRIYNNFGIVKVTSVGGTANINIGSDTNSSTPIAAAANTIELLAKNSTLARAEGNGSAQSNINWISDNYIHFAPAAVLPTEINSQQAVSSYYNDTITLPNYIKVGNTVIRNPLQPTITFTINSAQDIAKVNDFLLGQGEYSGRTGQVQLWLTGHVTLPEYSSSIINSAALAQSVYNSIIQSLLATEEQNRVNYSYYVWDDKGIHVNNATLATGDLNVIYATGANATGTVTSQGSLAVDGASAVMRADTGATLTNDGNINIWRSSSSSPIGIGMQLDNATATNNGTINAGLFLEKDGSNQNVNNHGSIGIKATGSSVVNNNGYINVALTNNNSANAVGIQAEGSTVASNSGTIAVVGNKNNTNGRATGYGVSVFNDATFTNQASGQIYIGTTPITDTAGYSPTVMVGGTKQSAGILAAGTGQVVNDGTITLGESTRHAVGILVEGATGQVINNGTIDIFGKLVNSAASPNYGLSVHNTTNVTNNGNINVYGDNNIAINVLAETADATVVSTNTGKILVGEAGDMGGSDSNPYTYRNHAVFAEGISGNLATANVNSTIELLSAGAIGVHARGNATINVGPDATLTFNNKNQIGYYAYGQQSKINLSTAVLNDNAQDGSILFLLDHGATFDGDSGTSAGAYDLTINGVGSIGVFAHGYEDDTGVPGNVLTTLNTGNATITVAGDKGIGVMVAGGAQGTINDGGIILAHDNTTGVVVDGRSYSLDGKVGSASNAVETKVVSNAETTTTAAQSGIKGYDVSYKGEITLNGNGINLNGNNNIGLYLHDDGVGINNAPLNVSGTDNIGVYIKDKGTLTNNGDISVSGAVGSGNVGVKVQGAGAVVTQLGNVTANGGLAAVQLIDNGASLTIDGTNNHITASGGADGIRMDAGASSLKASNTVINITDSGAGINNNADTSNIDLNNVIINADDGPAIRTAVTFAAEGSGNILNVSGSGSGFAFMKADGSDTTGNLTIGRGYTINVTGDDGIGILAKTDGNVVSGADITMSSGSGAAIVAQNANTVTNSGNIQTSSDVHSTILADNASNFTNTGIINSSSTLNPEALIKINGSAANRTILNTGTITANSQNSTVIDATGSANNTVTNQGVLQAATDTASAILTGSGDDVITLAGTLTRGVINAGSGADTFIWNSGVFEGEVDFTGADGNDTAQIGDVDMSKTRHILSEGGVNNILTLTNTHLWNGATGSALIGSLPSDDLSVATNIGTGWSQLNVTGSSADVRVVNNLELSGVQKISVTDGAILRTGDNTVNADVATINDYDIETSGAASKVIFDGTSADQTYSGVISGSGGVERATGGTTTLLADNTWTGDTLIDAGGTLQLGNGGSTGGLSEFTNIIDNGLFIVNRNNTVQLNGAITGSGAFHQIGTGLTRLYGNNAYKGETLVNQGTLIINGDQSAATGSTTVADGATLGGNGTIGGDVTFGQNTTLTPGDNGAGTLTINGNLTLSSTTNSQYQLGQVFTPGGSLNDLVNVGKDLVLDGELNVTVSTGGIFLPGVYRLFNYEGALTDNGLDIGTLPTTDASVYSIQTILDGQVNLVIGYPLGGRTLQYWDGPEVNGSHGRTGIEGDGIIEGGSGTWVAEDMVNDTNDWTSANGMGNAPWTQGDFAVFMGDQGVVTISDANGAVRASGLQFLTDGYVLDAESSSAYPDGTVPLIIEKTTDQVPTTKYQAQGETAADGYFAVRVGAGSAGADITATINADLVENTSLGDTLKLLKYDPGRLVLRGNNTYSGGTEIYDGILNVAEDSNLGLAGTSILITNNATLQIGDDFTTDRAIFLSENGGGQFDLYGHDFTPTGLIGGAGQLTVKDSSTDGEDSSLELNNQNTYQGSTTVTGKDGDGAVVVNANTTGAFGLASSDITINHQGTINFNNDAEAETHNFSLDDGILNFNDTASAADSVTNAENGSIITFSDTANGGNGIFTLATNTTMNFKDQTNAGNAQIDNTGLVTFAGDAQAENGIITNNAGGIVNIADANGTTSIGSLSGAGNVELGAATLREGSLNRDDTISGIISGDGGSLEKVGSGTLTLTGDNTWTGTTSVEEGVLLVNGNQQAATGDITVAANSTLGGEGTMGGIVTVADDGHISAGADLNSVGVFTIGGLVLSQNSQVDFQFGQPYAVGGSLNDLININGDLVLDGKLNITQTPGGSFDVGVYRVFNYTGVLTNNVMEFGDVPGAADDLYIQTSIANQVNLVNRAGLELRFWDGAGGTGGTLKNNDVINGGDGVWQNSAGNDNWTTDNPEGAINAPFSNNSFAVFGGEKGNVTVDNSLGEVGISGMQFLVDGYVINDGVITANAADTIIRVGDGTAQGADYTTTINSVIDGAGSIVKSDAGTLILNGDNLYTGGTKIVGGILQVSQDNNLGQAGTGITLNGGTLRYGDAFDTSRTVSVVENGGAIDTNGNDVSLLSSVIGDGQLIKTGDGTLTLTQNSQYTGGTTIAEGNLQLGTGGTTGDVIGDVANYGVLQVNRSNTLQLNGDISGTGQLWQQGSGTTVLNGSNNYSGITLVENGTLLAGGANKFSAASAHLVSQGATLDTGGYDQEVAGLLNQGTINLRGGEIGSSLIVKGNYIGDNGVIKLAAQQYATGIADKLVIDGGTASGITLLQVDASRLGASTKGDGIVVVEAINGATTTAQTTKDAFTLGAAYIQAGAYQYSLHAADAYGLGENWYLRASFRPEVSIFNSIGTTVRQGDLAVLGNLHLRVGDELNSRDDTYVTKDEDSNRRFWIRYIHQSNRQRLGDSFSTEANSNMNGMQVGFDLYSNHNWNAGLYTTIMDTDTSISTRSTGSLGDNSTLSTYVGGYATWTHDNGFYVDNVLQYGHHRVDLKTKQGGEKYHPNANSYVASIEIGKPYYFGDTSWAIEPQAQLVYQHSDFKDVDLKGYATTRVKTDTDDVVMGRLGLRLTKDMNTDYGKIKPYARVNVWQQLSNGQDTVSFENLASTDGKTIMKTDQRYSTTEVALGTTWGITNNVQVYTEMGRSFQNSGHKTKIQNDFNGSVGLKIRF</sequence>
<dbReference type="SUPFAM" id="SSF103515">
    <property type="entry name" value="Autotransporter"/>
    <property type="match status" value="1"/>
</dbReference>
<dbReference type="InterPro" id="IPR005546">
    <property type="entry name" value="Autotransporte_beta"/>
</dbReference>
<reference evidence="3 4" key="1">
    <citation type="submission" date="2021-01" db="EMBL/GenBank/DDBJ databases">
        <title>Entomomonas sp. F2A isolated from a house cricket (Acheta domesticus).</title>
        <authorList>
            <person name="Spergser J."/>
            <person name="Busse H.-J."/>
        </authorList>
    </citation>
    <scope>NUCLEOTIDE SEQUENCE [LARGE SCALE GENOMIC DNA]</scope>
    <source>
        <strain evidence="3 4">F2A</strain>
    </source>
</reference>
<dbReference type="PANTHER" id="PTHR35037">
    <property type="entry name" value="C-TERMINAL REGION OF AIDA-LIKE PROTEIN"/>
    <property type="match status" value="1"/>
</dbReference>